<evidence type="ECO:0000313" key="2">
    <source>
        <dbReference type="Proteomes" id="UP000654075"/>
    </source>
</evidence>
<protein>
    <submittedName>
        <fullName evidence="1">Uncharacterized protein</fullName>
    </submittedName>
</protein>
<organism evidence="1 2">
    <name type="scientific">Polarella glacialis</name>
    <name type="common">Dinoflagellate</name>
    <dbReference type="NCBI Taxonomy" id="89957"/>
    <lineage>
        <taxon>Eukaryota</taxon>
        <taxon>Sar</taxon>
        <taxon>Alveolata</taxon>
        <taxon>Dinophyceae</taxon>
        <taxon>Suessiales</taxon>
        <taxon>Suessiaceae</taxon>
        <taxon>Polarella</taxon>
    </lineage>
</organism>
<evidence type="ECO:0000313" key="1">
    <source>
        <dbReference type="EMBL" id="CAE8637146.1"/>
    </source>
</evidence>
<gene>
    <name evidence="1" type="ORF">PGLA1383_LOCUS52534</name>
</gene>
<name>A0A813HFM3_POLGL</name>
<dbReference type="OMA" id="IMKSYAI"/>
<dbReference type="Proteomes" id="UP000654075">
    <property type="component" value="Unassembled WGS sequence"/>
</dbReference>
<comment type="caution">
    <text evidence="1">The sequence shown here is derived from an EMBL/GenBank/DDBJ whole genome shotgun (WGS) entry which is preliminary data.</text>
</comment>
<reference evidence="1" key="1">
    <citation type="submission" date="2021-02" db="EMBL/GenBank/DDBJ databases">
        <authorList>
            <person name="Dougan E. K."/>
            <person name="Rhodes N."/>
            <person name="Thang M."/>
            <person name="Chan C."/>
        </authorList>
    </citation>
    <scope>NUCLEOTIDE SEQUENCE</scope>
</reference>
<sequence length="371" mass="41924">MAAYEEAPDFLNFCLERADEFSKRDWLASLTLLTMRKRFSTSMPLFQLYSQRLLKEAETQFEDGVHLLSHRYGVLGYAPAVWKLVPLLVARVPLMAPKQIALCSWGLGRTLVNDEESWTALGGALCSRASEFDLPDLAMVAWGLAAVDRVSPPEVVALKQAVRAKLMGKSLEDVSSHNLCILFKAIAKLTPEDRRFLDWLLLLMLEAMESKAISFAAQGLTSIWGALASLRWRLEDGALEILCEESRHLRLDHTFNQDMAAELARALLTLKVEDPRPEYQIADFVARRGLSLRADTLLVLTEFFAARNVSHDFAWKRLGVRVQQRGVDLKLQDLDRLVAAYRRAGRGNQRIFGMLTLFLRLREDQAKYGAA</sequence>
<dbReference type="AlphaFoldDB" id="A0A813HFM3"/>
<dbReference type="EMBL" id="CAJNNV010031624">
    <property type="protein sequence ID" value="CAE8637146.1"/>
    <property type="molecule type" value="Genomic_DNA"/>
</dbReference>
<proteinExistence type="predicted"/>
<dbReference type="OrthoDB" id="436833at2759"/>
<keyword evidence="2" id="KW-1185">Reference proteome</keyword>
<accession>A0A813HFM3</accession>